<evidence type="ECO:0000313" key="2">
    <source>
        <dbReference type="EMBL" id="RDS84622.1"/>
    </source>
</evidence>
<organism evidence="2 3">
    <name type="scientific">Dyella monticola</name>
    <dbReference type="NCBI Taxonomy" id="1927958"/>
    <lineage>
        <taxon>Bacteria</taxon>
        <taxon>Pseudomonadati</taxon>
        <taxon>Pseudomonadota</taxon>
        <taxon>Gammaproteobacteria</taxon>
        <taxon>Lysobacterales</taxon>
        <taxon>Rhodanobacteraceae</taxon>
        <taxon>Dyella</taxon>
    </lineage>
</organism>
<keyword evidence="3" id="KW-1185">Reference proteome</keyword>
<name>A0A370X8I8_9GAMM</name>
<feature type="signal peptide" evidence="1">
    <location>
        <begin position="1"/>
        <end position="20"/>
    </location>
</feature>
<feature type="chain" id="PRO_5016844765" description="Secreted protein" evidence="1">
    <location>
        <begin position="21"/>
        <end position="256"/>
    </location>
</feature>
<keyword evidence="1" id="KW-0732">Signal</keyword>
<reference evidence="2 3" key="1">
    <citation type="submission" date="2018-07" db="EMBL/GenBank/DDBJ databases">
        <title>Dyella monticola sp. nov. and Dyella psychrodurans sp. nov. isolated from monsoon evergreen broad-leaved forest soil of Dinghu Mountain, China.</title>
        <authorList>
            <person name="Gao Z."/>
            <person name="Qiu L."/>
        </authorList>
    </citation>
    <scope>NUCLEOTIDE SEQUENCE [LARGE SCALE GENOMIC DNA]</scope>
    <source>
        <strain evidence="2 3">4G-K06</strain>
    </source>
</reference>
<dbReference type="AlphaFoldDB" id="A0A370X8I8"/>
<comment type="caution">
    <text evidence="2">The sequence shown here is derived from an EMBL/GenBank/DDBJ whole genome shotgun (WGS) entry which is preliminary data.</text>
</comment>
<evidence type="ECO:0008006" key="4">
    <source>
        <dbReference type="Google" id="ProtNLM"/>
    </source>
</evidence>
<protein>
    <recommendedName>
        <fullName evidence="4">Secreted protein</fullName>
    </recommendedName>
</protein>
<gene>
    <name evidence="2" type="ORF">DWU98_01250</name>
</gene>
<accession>A0A370X8I8</accession>
<proteinExistence type="predicted"/>
<evidence type="ECO:0000313" key="3">
    <source>
        <dbReference type="Proteomes" id="UP000254258"/>
    </source>
</evidence>
<dbReference type="EMBL" id="QRBE01000001">
    <property type="protein sequence ID" value="RDS84622.1"/>
    <property type="molecule type" value="Genomic_DNA"/>
</dbReference>
<dbReference type="Proteomes" id="UP000254258">
    <property type="component" value="Unassembled WGS sequence"/>
</dbReference>
<evidence type="ECO:0000256" key="1">
    <source>
        <dbReference type="SAM" id="SignalP"/>
    </source>
</evidence>
<sequence>MRTKLLVPTLLSVLLSGALASSAMGQGTGPVAFDVTESALAWSAACNGGPDSPPLLVDPSITDVSGSNGNQGSNLSANACGFPLYALSSADSTTNASDTVELDDAGGSSTWEGLYLLGGILTADSKTETDACAASSAQTVNCSDTATFTNVSFAGRYITGDFTSKQTFYASDFAVSLSGYCDGLADFTGSLTVGDTSLQNHGNSEAITFSPLSVSGTLTCIGLPLKTMNVQLKDYDDWTFDVPVKEVYRTLNVSLE</sequence>